<dbReference type="OrthoDB" id="1093942at2"/>
<protein>
    <submittedName>
        <fullName evidence="1">Uncharacterized protein DUF3781</fullName>
    </submittedName>
</protein>
<evidence type="ECO:0000313" key="2">
    <source>
        <dbReference type="Proteomes" id="UP000252733"/>
    </source>
</evidence>
<dbReference type="InterPro" id="IPR024229">
    <property type="entry name" value="DUF3781"/>
</dbReference>
<reference evidence="1 2" key="1">
    <citation type="submission" date="2018-07" db="EMBL/GenBank/DDBJ databases">
        <title>Freshwater and sediment microbial communities from various areas in North America, analyzing microbe dynamics in response to fracking.</title>
        <authorList>
            <person name="Lamendella R."/>
        </authorList>
    </citation>
    <scope>NUCLEOTIDE SEQUENCE [LARGE SCALE GENOMIC DNA]</scope>
    <source>
        <strain evidence="1 2">160A</strain>
    </source>
</reference>
<keyword evidence="2" id="KW-1185">Reference proteome</keyword>
<comment type="caution">
    <text evidence="1">The sequence shown here is derived from an EMBL/GenBank/DDBJ whole genome shotgun (WGS) entry which is preliminary data.</text>
</comment>
<accession>A0A2T0XSG3</accession>
<name>A0A2T0XSG3_9BACT</name>
<evidence type="ECO:0000313" key="1">
    <source>
        <dbReference type="EMBL" id="RCW32048.1"/>
    </source>
</evidence>
<dbReference type="Proteomes" id="UP000252733">
    <property type="component" value="Unassembled WGS sequence"/>
</dbReference>
<organism evidence="1 2">
    <name type="scientific">Marinilabilia salmonicolor</name>
    <dbReference type="NCBI Taxonomy" id="989"/>
    <lineage>
        <taxon>Bacteria</taxon>
        <taxon>Pseudomonadati</taxon>
        <taxon>Bacteroidota</taxon>
        <taxon>Bacteroidia</taxon>
        <taxon>Marinilabiliales</taxon>
        <taxon>Marinilabiliaceae</taxon>
        <taxon>Marinilabilia</taxon>
    </lineage>
</organism>
<gene>
    <name evidence="1" type="ORF">DFO77_116115</name>
</gene>
<dbReference type="Pfam" id="PF12636">
    <property type="entry name" value="DUF3781"/>
    <property type="match status" value="1"/>
</dbReference>
<dbReference type="EMBL" id="QPIZ01000016">
    <property type="protein sequence ID" value="RCW32048.1"/>
    <property type="molecule type" value="Genomic_DNA"/>
</dbReference>
<sequence length="84" mass="9994">MESYKGLVLRNLCYTDLVYERINKKMNWTLSKDEIEKNIFGILKETDESQFQKTGKNIYVTNNEQNIRITINSNTYRVITVDPR</sequence>
<proteinExistence type="predicted"/>
<dbReference type="AlphaFoldDB" id="A0A2T0XSG3"/>
<dbReference type="RefSeq" id="WP_106151872.1">
    <property type="nucleotide sequence ID" value="NZ_PVTS01000002.1"/>
</dbReference>